<dbReference type="GO" id="GO:0006369">
    <property type="term" value="P:termination of RNA polymerase II transcription"/>
    <property type="evidence" value="ECO:0007669"/>
    <property type="project" value="TreeGrafter"/>
</dbReference>
<comment type="subunit">
    <text evidence="8">Component of the Mediator complex.</text>
</comment>
<evidence type="ECO:0000256" key="1">
    <source>
        <dbReference type="ARBA" id="ARBA00004123"/>
    </source>
</evidence>
<keyword evidence="8" id="KW-0010">Activator</keyword>
<comment type="similarity">
    <text evidence="2 8">Belongs to the Mediator complex subunit 18 family.</text>
</comment>
<evidence type="ECO:0000256" key="8">
    <source>
        <dbReference type="RuleBase" id="RU364150"/>
    </source>
</evidence>
<evidence type="ECO:0000256" key="7">
    <source>
        <dbReference type="ARBA" id="ARBA00032012"/>
    </source>
</evidence>
<dbReference type="PANTHER" id="PTHR13321">
    <property type="entry name" value="MEDIATOR OF RNA POLYMERASE II TRANSCRIPTION, SUBUNIT 18"/>
    <property type="match status" value="1"/>
</dbReference>
<evidence type="ECO:0000256" key="5">
    <source>
        <dbReference type="ARBA" id="ARBA00023163"/>
    </source>
</evidence>
<dbReference type="Proteomes" id="UP001271007">
    <property type="component" value="Unassembled WGS sequence"/>
</dbReference>
<dbReference type="GO" id="GO:0070847">
    <property type="term" value="C:core mediator complex"/>
    <property type="evidence" value="ECO:0007669"/>
    <property type="project" value="TreeGrafter"/>
</dbReference>
<keyword evidence="10" id="KW-1185">Reference proteome</keyword>
<sequence length="222" mass="24589">MQDLILYSQISAARHTQVLQILAGLTASQPAPLLEQHLVFEQIKLPPASKKGQTPQAQRRTYQHLIRRPQESTSWKLRKAEVPEPGVKQILSQSVVEITLPEAELGKFRSGSEWYKFVSQYYLQGHQFVQGNVVVMVNRVYPAEASSGDPIDVDAPTTVSLPPLDTSGSYVIEACVRLEDGSTTTLRDQATKELLAFADSLKGAIDLRVPDRLALDPRIKGT</sequence>
<evidence type="ECO:0000256" key="6">
    <source>
        <dbReference type="ARBA" id="ARBA00023242"/>
    </source>
</evidence>
<proteinExistence type="inferred from homology"/>
<reference evidence="9" key="1">
    <citation type="submission" date="2023-04" db="EMBL/GenBank/DDBJ databases">
        <title>Black Yeasts Isolated from many extreme environments.</title>
        <authorList>
            <person name="Coleine C."/>
            <person name="Stajich J.E."/>
            <person name="Selbmann L."/>
        </authorList>
    </citation>
    <scope>NUCLEOTIDE SEQUENCE</scope>
    <source>
        <strain evidence="9">CCFEE 5312</strain>
    </source>
</reference>
<evidence type="ECO:0000256" key="3">
    <source>
        <dbReference type="ARBA" id="ARBA00019612"/>
    </source>
</evidence>
<dbReference type="PANTHER" id="PTHR13321:SF2">
    <property type="entry name" value="MEDIATOR OF RNA POLYMERASE II TRANSCRIPTION SUBUNIT 18"/>
    <property type="match status" value="1"/>
</dbReference>
<comment type="subcellular location">
    <subcellularLocation>
        <location evidence="1 8">Nucleus</location>
    </subcellularLocation>
</comment>
<dbReference type="GO" id="GO:0016592">
    <property type="term" value="C:mediator complex"/>
    <property type="evidence" value="ECO:0007669"/>
    <property type="project" value="InterPro"/>
</dbReference>
<protein>
    <recommendedName>
        <fullName evidence="3 8">Mediator of RNA polymerase II transcription subunit 18</fullName>
    </recommendedName>
    <alternativeName>
        <fullName evidence="7 8">Mediator complex subunit 18</fullName>
    </alternativeName>
</protein>
<organism evidence="9 10">
    <name type="scientific">Extremus antarcticus</name>
    <dbReference type="NCBI Taxonomy" id="702011"/>
    <lineage>
        <taxon>Eukaryota</taxon>
        <taxon>Fungi</taxon>
        <taxon>Dikarya</taxon>
        <taxon>Ascomycota</taxon>
        <taxon>Pezizomycotina</taxon>
        <taxon>Dothideomycetes</taxon>
        <taxon>Dothideomycetidae</taxon>
        <taxon>Mycosphaerellales</taxon>
        <taxon>Extremaceae</taxon>
        <taxon>Extremus</taxon>
    </lineage>
</organism>
<dbReference type="EMBL" id="JAWDJX010000009">
    <property type="protein sequence ID" value="KAK3055303.1"/>
    <property type="molecule type" value="Genomic_DNA"/>
</dbReference>
<keyword evidence="5 8" id="KW-0804">Transcription</keyword>
<dbReference type="AlphaFoldDB" id="A0AAJ0GD50"/>
<name>A0AAJ0GD50_9PEZI</name>
<evidence type="ECO:0000313" key="10">
    <source>
        <dbReference type="Proteomes" id="UP001271007"/>
    </source>
</evidence>
<keyword evidence="6 8" id="KW-0539">Nucleus</keyword>
<dbReference type="InterPro" id="IPR019095">
    <property type="entry name" value="Mediator_Med18"/>
</dbReference>
<dbReference type="GO" id="GO:0006357">
    <property type="term" value="P:regulation of transcription by RNA polymerase II"/>
    <property type="evidence" value="ECO:0007669"/>
    <property type="project" value="InterPro"/>
</dbReference>
<dbReference type="GO" id="GO:0003712">
    <property type="term" value="F:transcription coregulator activity"/>
    <property type="evidence" value="ECO:0007669"/>
    <property type="project" value="InterPro"/>
</dbReference>
<evidence type="ECO:0000313" key="9">
    <source>
        <dbReference type="EMBL" id="KAK3055303.1"/>
    </source>
</evidence>
<comment type="function">
    <text evidence="8">Component of the Mediator complex, a coactivator involved in the regulated transcription of nearly all RNA polymerase II-dependent genes. Mediator functions as a bridge to convey information from gene-specific regulatory proteins to the basal RNA polymerase II transcription machinery. Mediator is recruited to promoters by direct interactions with regulatory proteins and serves as a scaffold for the assembly of a functional preinitiation complex with RNA polymerase II and the general transcription factors.</text>
</comment>
<dbReference type="Gene3D" id="2.40.320.10">
    <property type="entry name" value="Hypothetical Protein Pfu-838710-001"/>
    <property type="match status" value="1"/>
</dbReference>
<evidence type="ECO:0000256" key="4">
    <source>
        <dbReference type="ARBA" id="ARBA00023015"/>
    </source>
</evidence>
<accession>A0AAJ0GD50</accession>
<keyword evidence="4 8" id="KW-0805">Transcription regulation</keyword>
<comment type="caution">
    <text evidence="9">The sequence shown here is derived from an EMBL/GenBank/DDBJ whole genome shotgun (WGS) entry which is preliminary data.</text>
</comment>
<dbReference type="Pfam" id="PF09637">
    <property type="entry name" value="Med18"/>
    <property type="match status" value="1"/>
</dbReference>
<gene>
    <name evidence="8" type="primary">MED18</name>
    <name evidence="9" type="ORF">LTR09_003856</name>
</gene>
<evidence type="ECO:0000256" key="2">
    <source>
        <dbReference type="ARBA" id="ARBA00009814"/>
    </source>
</evidence>